<gene>
    <name evidence="2" type="ORF">AVDCRST_MAG76-1660</name>
</gene>
<sequence length="172" mass="18131">AGQRPTRCGAGNPGAADAGTVRASRPRRAAPGRAGAAQRPHPAPSPRRLLGSARVGRAQPHPCHRCPPAPARPGRPAGHRVPPPPKRGLHPEPGDDDRTGRPPPRHPSRSPGRSCHLALGGRRHPAALHTAVASHRHRRRRSGGHLRRHRAGRPAGPPGRAPPPGRRAPGRI</sequence>
<feature type="region of interest" description="Disordered" evidence="1">
    <location>
        <begin position="1"/>
        <end position="172"/>
    </location>
</feature>
<proteinExistence type="predicted"/>
<evidence type="ECO:0000256" key="1">
    <source>
        <dbReference type="SAM" id="MobiDB-lite"/>
    </source>
</evidence>
<reference evidence="2" key="1">
    <citation type="submission" date="2020-02" db="EMBL/GenBank/DDBJ databases">
        <authorList>
            <person name="Meier V. D."/>
        </authorList>
    </citation>
    <scope>NUCLEOTIDE SEQUENCE</scope>
    <source>
        <strain evidence="2">AVDCRST_MAG76</strain>
    </source>
</reference>
<organism evidence="2">
    <name type="scientific">uncultured Acidimicrobiales bacterium</name>
    <dbReference type="NCBI Taxonomy" id="310071"/>
    <lineage>
        <taxon>Bacteria</taxon>
        <taxon>Bacillati</taxon>
        <taxon>Actinomycetota</taxon>
        <taxon>Acidimicrobiia</taxon>
        <taxon>Acidimicrobiales</taxon>
        <taxon>environmental samples</taxon>
    </lineage>
</organism>
<feature type="non-terminal residue" evidence="2">
    <location>
        <position position="172"/>
    </location>
</feature>
<accession>A0A6J4I0L0</accession>
<dbReference type="AlphaFoldDB" id="A0A6J4I0L0"/>
<feature type="compositionally biased region" description="Pro residues" evidence="1">
    <location>
        <begin position="155"/>
        <end position="166"/>
    </location>
</feature>
<feature type="compositionally biased region" description="Basic and acidic residues" evidence="1">
    <location>
        <begin position="89"/>
        <end position="100"/>
    </location>
</feature>
<protein>
    <submittedName>
        <fullName evidence="2">Uncharacterized protein</fullName>
    </submittedName>
</protein>
<evidence type="ECO:0000313" key="2">
    <source>
        <dbReference type="EMBL" id="CAA9239096.1"/>
    </source>
</evidence>
<name>A0A6J4I0L0_9ACTN</name>
<dbReference type="EMBL" id="CADCSZ010000100">
    <property type="protein sequence ID" value="CAA9239096.1"/>
    <property type="molecule type" value="Genomic_DNA"/>
</dbReference>
<feature type="compositionally biased region" description="Low complexity" evidence="1">
    <location>
        <begin position="31"/>
        <end position="40"/>
    </location>
</feature>
<feature type="compositionally biased region" description="Basic residues" evidence="1">
    <location>
        <begin position="134"/>
        <end position="152"/>
    </location>
</feature>
<feature type="non-terminal residue" evidence="2">
    <location>
        <position position="1"/>
    </location>
</feature>